<keyword evidence="3" id="KW-1185">Reference proteome</keyword>
<dbReference type="Pfam" id="PF04069">
    <property type="entry name" value="OpuAC"/>
    <property type="match status" value="1"/>
</dbReference>
<name>A0ABU5XGM3_9MYCO</name>
<protein>
    <submittedName>
        <fullName evidence="2">Glycine betaine ABC transporter substrate-binding protein</fullName>
    </submittedName>
</protein>
<feature type="domain" description="ABC-type glycine betaine transport system substrate-binding" evidence="1">
    <location>
        <begin position="33"/>
        <end position="283"/>
    </location>
</feature>
<proteinExistence type="predicted"/>
<dbReference type="SUPFAM" id="SSF53850">
    <property type="entry name" value="Periplasmic binding protein-like II"/>
    <property type="match status" value="1"/>
</dbReference>
<evidence type="ECO:0000313" key="2">
    <source>
        <dbReference type="EMBL" id="MEB3021033.1"/>
    </source>
</evidence>
<reference evidence="2 3" key="1">
    <citation type="submission" date="2023-12" db="EMBL/GenBank/DDBJ databases">
        <title>Description of new species of Mycobacterium terrae complex isolated from sewage at the Sao Paulo Zoological Park Foundation in Brazil.</title>
        <authorList>
            <person name="Romagnoli C.L."/>
            <person name="Conceicao E.C."/>
            <person name="Machado E."/>
            <person name="Barreto L.B.P.F."/>
            <person name="Sharma A."/>
            <person name="Silva N.M."/>
            <person name="Marques L.E."/>
            <person name="Juliana M.A."/>
            <person name="Lourenco M.C.S."/>
            <person name="Digiampietri L.A."/>
            <person name="Suffys P.N."/>
            <person name="Viana-Niero C."/>
        </authorList>
    </citation>
    <scope>NUCLEOTIDE SEQUENCE [LARGE SCALE GENOMIC DNA]</scope>
    <source>
        <strain evidence="2 3">MYC098</strain>
    </source>
</reference>
<dbReference type="RefSeq" id="WP_225406754.1">
    <property type="nucleotide sequence ID" value="NZ_JAYJJR010000004.1"/>
</dbReference>
<dbReference type="InterPro" id="IPR007210">
    <property type="entry name" value="ABC_Gly_betaine_transp_sub-bd"/>
</dbReference>
<evidence type="ECO:0000259" key="1">
    <source>
        <dbReference type="Pfam" id="PF04069"/>
    </source>
</evidence>
<dbReference type="Gene3D" id="3.40.190.120">
    <property type="entry name" value="Osmoprotection protein (prox), domain 2"/>
    <property type="match status" value="1"/>
</dbReference>
<gene>
    <name evidence="2" type="ORF">K6T79_08250</name>
</gene>
<comment type="caution">
    <text evidence="2">The sequence shown here is derived from an EMBL/GenBank/DDBJ whole genome shotgun (WGS) entry which is preliminary data.</text>
</comment>
<dbReference type="Proteomes" id="UP001299596">
    <property type="component" value="Unassembled WGS sequence"/>
</dbReference>
<organism evidence="2 3">
    <name type="scientific">[Mycobacterium] crassicus</name>
    <dbReference type="NCBI Taxonomy" id="2872309"/>
    <lineage>
        <taxon>Bacteria</taxon>
        <taxon>Bacillati</taxon>
        <taxon>Actinomycetota</taxon>
        <taxon>Actinomycetes</taxon>
        <taxon>Mycobacteriales</taxon>
        <taxon>Mycobacteriaceae</taxon>
        <taxon>Mycolicibacter</taxon>
    </lineage>
</organism>
<accession>A0ABU5XGM3</accession>
<evidence type="ECO:0000313" key="3">
    <source>
        <dbReference type="Proteomes" id="UP001299596"/>
    </source>
</evidence>
<dbReference type="PROSITE" id="PS51257">
    <property type="entry name" value="PROKAR_LIPOPROTEIN"/>
    <property type="match status" value="1"/>
</dbReference>
<dbReference type="EMBL" id="JAYJJR010000004">
    <property type="protein sequence ID" value="MEB3021033.1"/>
    <property type="molecule type" value="Genomic_DNA"/>
</dbReference>
<dbReference type="Gene3D" id="3.40.190.10">
    <property type="entry name" value="Periplasmic binding protein-like II"/>
    <property type="match status" value="1"/>
</dbReference>
<sequence length="288" mass="30059">MSRPSRHYLRRLAFGLTALLIAGCGGHPQPPVLSVGTTSDQQALVLAHLYASALRGVGAVVRVEPVADPVAEIDTGELTVVPGFSGRFLSVFAPDSPARSDRQVYWALAGALPEGIAVGDYAMTAADKPALAVTETTAVAWGGTDLRALVRHCAGLVVGAVTGARVPASVGSCTLPKARQFPDDAALFAALRARQVTAAWTSTADPGQPGDSRDTVVLTDGRPALVRAENVVPLYRRNALTEYQLLAINQVAGVLDTEALVEMRRAVAGGADPQVVVDAFLDEHPLGR</sequence>